<dbReference type="OMA" id="KVQYPWI"/>
<keyword evidence="3" id="KW-0830">Ubiquinone</keyword>
<dbReference type="InterPro" id="IPR011009">
    <property type="entry name" value="Kinase-like_dom_sf"/>
</dbReference>
<dbReference type="CDD" id="cd13969">
    <property type="entry name" value="ADCK1-like"/>
    <property type="match status" value="1"/>
</dbReference>
<feature type="domain" description="ABC1 atypical kinase-like" evidence="2">
    <location>
        <begin position="70"/>
        <end position="319"/>
    </location>
</feature>
<dbReference type="GO" id="GO:0007005">
    <property type="term" value="P:mitochondrion organization"/>
    <property type="evidence" value="ECO:0007669"/>
    <property type="project" value="EnsemblFungi"/>
</dbReference>
<gene>
    <name evidence="3" type="ORF">CONCODRAFT_75601</name>
</gene>
<dbReference type="PANTHER" id="PTHR43173">
    <property type="entry name" value="ABC1 FAMILY PROTEIN"/>
    <property type="match status" value="1"/>
</dbReference>
<dbReference type="GO" id="GO:0005743">
    <property type="term" value="C:mitochondrial inner membrane"/>
    <property type="evidence" value="ECO:0007669"/>
    <property type="project" value="EnsemblFungi"/>
</dbReference>
<accession>A0A137P6W3</accession>
<evidence type="ECO:0000259" key="2">
    <source>
        <dbReference type="Pfam" id="PF03109"/>
    </source>
</evidence>
<comment type="similarity">
    <text evidence="1">Belongs to the protein kinase superfamily. ADCK protein kinase family.</text>
</comment>
<evidence type="ECO:0000313" key="3">
    <source>
        <dbReference type="EMBL" id="KXN70742.1"/>
    </source>
</evidence>
<keyword evidence="4" id="KW-1185">Reference proteome</keyword>
<reference evidence="3 4" key="1">
    <citation type="journal article" date="2015" name="Genome Biol. Evol.">
        <title>Phylogenomic analyses indicate that early fungi evolved digesting cell walls of algal ancestors of land plants.</title>
        <authorList>
            <person name="Chang Y."/>
            <person name="Wang S."/>
            <person name="Sekimoto S."/>
            <person name="Aerts A.L."/>
            <person name="Choi C."/>
            <person name="Clum A."/>
            <person name="LaButti K.M."/>
            <person name="Lindquist E.A."/>
            <person name="Yee Ngan C."/>
            <person name="Ohm R.A."/>
            <person name="Salamov A.A."/>
            <person name="Grigoriev I.V."/>
            <person name="Spatafora J.W."/>
            <person name="Berbee M.L."/>
        </authorList>
    </citation>
    <scope>NUCLEOTIDE SEQUENCE [LARGE SCALE GENOMIC DNA]</scope>
    <source>
        <strain evidence="3 4">NRRL 28638</strain>
    </source>
</reference>
<dbReference type="PANTHER" id="PTHR43173:SF19">
    <property type="entry name" value="AARF DOMAIN-CONTAINING PROTEIN KINASE 1"/>
    <property type="match status" value="1"/>
</dbReference>
<proteinExistence type="inferred from homology"/>
<dbReference type="STRING" id="796925.A0A137P6W3"/>
<dbReference type="AlphaFoldDB" id="A0A137P6W3"/>
<protein>
    <submittedName>
        <fullName evidence="3">Ubiquinone biosynthesis protein</fullName>
    </submittedName>
</protein>
<organism evidence="3 4">
    <name type="scientific">Conidiobolus coronatus (strain ATCC 28846 / CBS 209.66 / NRRL 28638)</name>
    <name type="common">Delacroixia coronata</name>
    <dbReference type="NCBI Taxonomy" id="796925"/>
    <lineage>
        <taxon>Eukaryota</taxon>
        <taxon>Fungi</taxon>
        <taxon>Fungi incertae sedis</taxon>
        <taxon>Zoopagomycota</taxon>
        <taxon>Entomophthoromycotina</taxon>
        <taxon>Entomophthoromycetes</taxon>
        <taxon>Entomophthorales</taxon>
        <taxon>Ancylistaceae</taxon>
        <taxon>Conidiobolus</taxon>
    </lineage>
</organism>
<dbReference type="InterPro" id="IPR004147">
    <property type="entry name" value="ABC1_dom"/>
</dbReference>
<dbReference type="InterPro" id="IPR045307">
    <property type="entry name" value="ADCK1_dom"/>
</dbReference>
<dbReference type="Pfam" id="PF03109">
    <property type="entry name" value="ABC1"/>
    <property type="match status" value="1"/>
</dbReference>
<dbReference type="EMBL" id="KQ964494">
    <property type="protein sequence ID" value="KXN70742.1"/>
    <property type="molecule type" value="Genomic_DNA"/>
</dbReference>
<dbReference type="Proteomes" id="UP000070444">
    <property type="component" value="Unassembled WGS sequence"/>
</dbReference>
<dbReference type="SUPFAM" id="SSF56112">
    <property type="entry name" value="Protein kinase-like (PK-like)"/>
    <property type="match status" value="1"/>
</dbReference>
<name>A0A137P6W3_CONC2</name>
<dbReference type="OrthoDB" id="427480at2759"/>
<evidence type="ECO:0000256" key="1">
    <source>
        <dbReference type="ARBA" id="ARBA00009670"/>
    </source>
</evidence>
<evidence type="ECO:0000313" key="4">
    <source>
        <dbReference type="Proteomes" id="UP000070444"/>
    </source>
</evidence>
<dbReference type="GO" id="GO:0055088">
    <property type="term" value="P:lipid homeostasis"/>
    <property type="evidence" value="ECO:0007669"/>
    <property type="project" value="EnsemblFungi"/>
</dbReference>
<sequence>MNYPPDDPPNATAEEIAELVRKRNEVDLRNAKRVLKVFQFNGGVYIKFGQHISALGYCLPSEWTETMRPLHDRCPHTDLDDIEQMLHQDLGHSINDLFSEFNPEPIGVASLAQVHSGILRSNGKKVAIKLQHPELQRFARLDISTVTLIVKFIKWAAPKFQFDWLAHEMATNLPIELDFRKEGENAMRTRKNFEPYPDIPLVIPEVYWSYPRVLCMEFIEGAKTDNREYLKKHGINPDKVAHQITRIFSQMIYRDGWVHCDAHPGNMLIRANPNRPQLPFDIILLDHGLYQNLTPEFRIQYARLWTSIINRNPEDIKKYSIQLGGSETAYQIIACILTGRSWEAISDKGTMDIPQTDEERKQISVSLFYLLPDIATLLSTIPRELLFCFKTQDLLRLCAQDLGAHQSQGSQLMIMARYCARTIYNDDRAKALQRSNTFIIKLANLMLVRIIGKLLLNKPKLTVIQY</sequence>
<dbReference type="InterPro" id="IPR051130">
    <property type="entry name" value="Mito_struct-func_regulator"/>
</dbReference>